<reference evidence="10 11" key="1">
    <citation type="submission" date="2016-08" db="EMBL/GenBank/DDBJ databases">
        <title>Whole genome shotgun sequence of Pichia membranifaciens KS47-1.</title>
        <authorList>
            <person name="Konishi M."/>
            <person name="Ishida M."/>
            <person name="Arakawa T."/>
            <person name="Kato Y."/>
            <person name="Horiuchi J."/>
        </authorList>
    </citation>
    <scope>NUCLEOTIDE SEQUENCE [LARGE SCALE GENOMIC DNA]</scope>
    <source>
        <strain evidence="10 11">KS47-1</strain>
    </source>
</reference>
<feature type="region of interest" description="Disordered" evidence="7">
    <location>
        <begin position="447"/>
        <end position="469"/>
    </location>
</feature>
<dbReference type="GO" id="GO:0000176">
    <property type="term" value="C:nuclear exosome (RNase complex)"/>
    <property type="evidence" value="ECO:0007669"/>
    <property type="project" value="TreeGrafter"/>
</dbReference>
<evidence type="ECO:0000256" key="5">
    <source>
        <dbReference type="ARBA" id="ARBA00022884"/>
    </source>
</evidence>
<sequence>MTDEICERDKFLGKLVHSFNFDLKRYLDIICDSTSIPSMDSDDEELTIFYKPSIGKIKQFLSAKIEGLAERLLLKDKFRSIKLRWETMYPGEILEEIKLSMCRKQSILLLTNFVDSWYINQSVHYDFAELDRYIQKLKEKESAEDMINESLQQLHEGTAAVLSAQSKKVKTVKKQGKAVKSTSVAVGKDISIASSSEYGHVEVKLGETYVSCKVSAQITSPYEDRPFEGTFAIGTEITPMCSPAFTSGGNSDFSTAAPAIVPAPAISVSANSAENSEGKDSTGSSVMTSSNNNTNSDNAVTMGGGAVMGIAADQTATEVLLSRLIEKAVRRSNALDLESLCIIAGQKCWAVRADVRFLNYDGNLVDAASVAVIAALLHFRKPDVEVVGSGEGSELVMYDEKQREMVPLSVLHIPICITFQFFSTESVERNIKGENNSGLHLKNYVKEESDEDDSNRMEVDNENDGPRGSNEIIIVDATAEEELLSQGSMTVTLNSNKELCQISKSGGLNVDAMHILECCQVASGIVDKWTKEIKKVLTTDAEKRRDLRAEKVLSVVNERSTE</sequence>
<dbReference type="GO" id="GO:0016075">
    <property type="term" value="P:rRNA catabolic process"/>
    <property type="evidence" value="ECO:0007669"/>
    <property type="project" value="TreeGrafter"/>
</dbReference>
<dbReference type="GO" id="GO:0000177">
    <property type="term" value="C:cytoplasmic exosome (RNase complex)"/>
    <property type="evidence" value="ECO:0007669"/>
    <property type="project" value="UniProtKB-ARBA"/>
</dbReference>
<dbReference type="InterPro" id="IPR001247">
    <property type="entry name" value="ExoRNase_PH_dom1"/>
</dbReference>
<evidence type="ECO:0000313" key="10">
    <source>
        <dbReference type="EMBL" id="GAV28303.1"/>
    </source>
</evidence>
<dbReference type="GO" id="GO:0034476">
    <property type="term" value="P:U5 snRNA 3'-end processing"/>
    <property type="evidence" value="ECO:0007669"/>
    <property type="project" value="TreeGrafter"/>
</dbReference>
<keyword evidence="4" id="KW-0963">Cytoplasm</keyword>
<feature type="domain" description="Exoribonuclease phosphorolytic" evidence="9">
    <location>
        <begin position="473"/>
        <end position="523"/>
    </location>
</feature>
<feature type="compositionally biased region" description="Low complexity" evidence="7">
    <location>
        <begin position="281"/>
        <end position="298"/>
    </location>
</feature>
<dbReference type="CDD" id="cd11368">
    <property type="entry name" value="RNase_PH_RRP45"/>
    <property type="match status" value="1"/>
</dbReference>
<feature type="domain" description="Exoribonuclease phosphorolytic" evidence="8">
    <location>
        <begin position="313"/>
        <end position="382"/>
    </location>
</feature>
<accession>A0A1Q2YFY8</accession>
<keyword evidence="6" id="KW-0539">Nucleus</keyword>
<evidence type="ECO:0000256" key="6">
    <source>
        <dbReference type="ARBA" id="ARBA00023242"/>
    </source>
</evidence>
<dbReference type="SUPFAM" id="SSF55666">
    <property type="entry name" value="Ribonuclease PH domain 2-like"/>
    <property type="match status" value="1"/>
</dbReference>
<dbReference type="GO" id="GO:0071028">
    <property type="term" value="P:nuclear mRNA surveillance"/>
    <property type="evidence" value="ECO:0007669"/>
    <property type="project" value="TreeGrafter"/>
</dbReference>
<dbReference type="InterPro" id="IPR033100">
    <property type="entry name" value="Rrp45"/>
</dbReference>
<dbReference type="InterPro" id="IPR050590">
    <property type="entry name" value="Exosome_comp_Rrp42_subfam"/>
</dbReference>
<dbReference type="PANTHER" id="PTHR11097:SF14">
    <property type="entry name" value="EXOSOME COMPLEX COMPONENT RRP45"/>
    <property type="match status" value="1"/>
</dbReference>
<dbReference type="Proteomes" id="UP000186136">
    <property type="component" value="Unassembled WGS sequence"/>
</dbReference>
<dbReference type="PANTHER" id="PTHR11097">
    <property type="entry name" value="EXOSOME COMPLEX EXONUCLEASE RIBOSOMAL RNA PROCESSING PROTEIN"/>
    <property type="match status" value="1"/>
</dbReference>
<dbReference type="GO" id="GO:0071035">
    <property type="term" value="P:nuclear polyadenylation-dependent rRNA catabolic process"/>
    <property type="evidence" value="ECO:0007669"/>
    <property type="project" value="TreeGrafter"/>
</dbReference>
<evidence type="ECO:0000313" key="11">
    <source>
        <dbReference type="Proteomes" id="UP000186136"/>
    </source>
</evidence>
<keyword evidence="11" id="KW-1185">Reference proteome</keyword>
<proteinExistence type="inferred from homology"/>
<dbReference type="EMBL" id="BDGI01000064">
    <property type="protein sequence ID" value="GAV28303.1"/>
    <property type="molecule type" value="Genomic_DNA"/>
</dbReference>
<evidence type="ECO:0000259" key="8">
    <source>
        <dbReference type="Pfam" id="PF01138"/>
    </source>
</evidence>
<evidence type="ECO:0000256" key="1">
    <source>
        <dbReference type="ARBA" id="ARBA00004123"/>
    </source>
</evidence>
<feature type="domain" description="Exoribonuclease phosphorolytic" evidence="8">
    <location>
        <begin position="195"/>
        <end position="254"/>
    </location>
</feature>
<gene>
    <name evidence="10" type="ORF">PMKS-001774</name>
</gene>
<dbReference type="AlphaFoldDB" id="A0A1Q2YFY8"/>
<evidence type="ECO:0000256" key="4">
    <source>
        <dbReference type="ARBA" id="ARBA00022490"/>
    </source>
</evidence>
<comment type="similarity">
    <text evidence="3">Belongs to the RNase PH family.</text>
</comment>
<dbReference type="InterPro" id="IPR020568">
    <property type="entry name" value="Ribosomal_Su5_D2-typ_SF"/>
</dbReference>
<dbReference type="InterPro" id="IPR015847">
    <property type="entry name" value="ExoRNase_PH_dom2"/>
</dbReference>
<dbReference type="Pfam" id="PF01138">
    <property type="entry name" value="RNase_PH"/>
    <property type="match status" value="2"/>
</dbReference>
<dbReference type="Pfam" id="PF03725">
    <property type="entry name" value="RNase_PH_C"/>
    <property type="match status" value="1"/>
</dbReference>
<comment type="subcellular location">
    <subcellularLocation>
        <location evidence="2">Cytoplasm</location>
    </subcellularLocation>
    <subcellularLocation>
        <location evidence="1">Nucleus</location>
    </subcellularLocation>
</comment>
<protein>
    <submittedName>
        <fullName evidence="10">Uncharacterized protein</fullName>
    </submittedName>
</protein>
<evidence type="ECO:0000256" key="3">
    <source>
        <dbReference type="ARBA" id="ARBA00006678"/>
    </source>
</evidence>
<dbReference type="GO" id="GO:0034475">
    <property type="term" value="P:U4 snRNA 3'-end processing"/>
    <property type="evidence" value="ECO:0007669"/>
    <property type="project" value="TreeGrafter"/>
</dbReference>
<dbReference type="Gene3D" id="3.30.230.70">
    <property type="entry name" value="GHMP Kinase, N-terminal domain"/>
    <property type="match status" value="1"/>
</dbReference>
<comment type="caution">
    <text evidence="10">The sequence shown here is derived from an EMBL/GenBank/DDBJ whole genome shotgun (WGS) entry which is preliminary data.</text>
</comment>
<keyword evidence="5" id="KW-0694">RNA-binding</keyword>
<dbReference type="GO" id="GO:0035925">
    <property type="term" value="F:mRNA 3'-UTR AU-rich region binding"/>
    <property type="evidence" value="ECO:0007669"/>
    <property type="project" value="TreeGrafter"/>
</dbReference>
<feature type="region of interest" description="Disordered" evidence="7">
    <location>
        <begin position="270"/>
        <end position="299"/>
    </location>
</feature>
<dbReference type="GO" id="GO:0000467">
    <property type="term" value="P:exonucleolytic trimming to generate mature 3'-end of 5.8S rRNA from tricistronic rRNA transcript (SSU-rRNA, 5.8S rRNA, LSU-rRNA)"/>
    <property type="evidence" value="ECO:0007669"/>
    <property type="project" value="TreeGrafter"/>
</dbReference>
<evidence type="ECO:0000256" key="7">
    <source>
        <dbReference type="SAM" id="MobiDB-lite"/>
    </source>
</evidence>
<dbReference type="InterPro" id="IPR036345">
    <property type="entry name" value="ExoRNase_PH_dom2_sf"/>
</dbReference>
<dbReference type="InterPro" id="IPR027408">
    <property type="entry name" value="PNPase/RNase_PH_dom_sf"/>
</dbReference>
<name>A0A1Q2YFY8_9ASCO</name>
<dbReference type="OrthoDB" id="10264038at2759"/>
<evidence type="ECO:0000259" key="9">
    <source>
        <dbReference type="Pfam" id="PF03725"/>
    </source>
</evidence>
<organism evidence="10 11">
    <name type="scientific">Pichia membranifaciens</name>
    <dbReference type="NCBI Taxonomy" id="4926"/>
    <lineage>
        <taxon>Eukaryota</taxon>
        <taxon>Fungi</taxon>
        <taxon>Dikarya</taxon>
        <taxon>Ascomycota</taxon>
        <taxon>Saccharomycotina</taxon>
        <taxon>Pichiomycetes</taxon>
        <taxon>Pichiales</taxon>
        <taxon>Pichiaceae</taxon>
        <taxon>Pichia</taxon>
    </lineage>
</organism>
<dbReference type="GO" id="GO:0034473">
    <property type="term" value="P:U1 snRNA 3'-end processing"/>
    <property type="evidence" value="ECO:0007669"/>
    <property type="project" value="TreeGrafter"/>
</dbReference>
<dbReference type="GO" id="GO:0005730">
    <property type="term" value="C:nucleolus"/>
    <property type="evidence" value="ECO:0007669"/>
    <property type="project" value="UniProtKB-ARBA"/>
</dbReference>
<dbReference type="SUPFAM" id="SSF54211">
    <property type="entry name" value="Ribosomal protein S5 domain 2-like"/>
    <property type="match status" value="2"/>
</dbReference>
<dbReference type="GO" id="GO:0071038">
    <property type="term" value="P:TRAMP-dependent tRNA surveillance pathway"/>
    <property type="evidence" value="ECO:0007669"/>
    <property type="project" value="TreeGrafter"/>
</dbReference>
<evidence type="ECO:0000256" key="2">
    <source>
        <dbReference type="ARBA" id="ARBA00004496"/>
    </source>
</evidence>